<sequence>MFSPFHLQCFEVVISPLFGIFGDALSKGKEEKEKERTLQSIIFCRGVRGVEKRESCIKVALDFVSPENVGECIRLTEDFRVLPQNHKAKEDKLEVKKMALYAVEAAVKDLKKTKGTKNEAKPTQTESVKREPKEGRSKKRKTVQ</sequence>
<protein>
    <submittedName>
        <fullName evidence="6">Uncharacterized protein</fullName>
    </submittedName>
</protein>
<dbReference type="InterPro" id="IPR045109">
    <property type="entry name" value="LSDs-like"/>
</dbReference>
<reference evidence="6" key="2">
    <citation type="submission" date="2022-01" db="EMBL/GenBank/DDBJ databases">
        <authorList>
            <person name="Yamashiro T."/>
            <person name="Shiraishi A."/>
            <person name="Satake H."/>
            <person name="Nakayama K."/>
        </authorList>
    </citation>
    <scope>NUCLEOTIDE SEQUENCE</scope>
</reference>
<gene>
    <name evidence="6" type="ORF">Tco_0651849</name>
</gene>
<keyword evidence="4" id="KW-0539">Nucleus</keyword>
<organism evidence="6 7">
    <name type="scientific">Tanacetum coccineum</name>
    <dbReference type="NCBI Taxonomy" id="301880"/>
    <lineage>
        <taxon>Eukaryota</taxon>
        <taxon>Viridiplantae</taxon>
        <taxon>Streptophyta</taxon>
        <taxon>Embryophyta</taxon>
        <taxon>Tracheophyta</taxon>
        <taxon>Spermatophyta</taxon>
        <taxon>Magnoliopsida</taxon>
        <taxon>eudicotyledons</taxon>
        <taxon>Gunneridae</taxon>
        <taxon>Pentapetalae</taxon>
        <taxon>asterids</taxon>
        <taxon>campanulids</taxon>
        <taxon>Asterales</taxon>
        <taxon>Asteraceae</taxon>
        <taxon>Asteroideae</taxon>
        <taxon>Anthemideae</taxon>
        <taxon>Anthemidinae</taxon>
        <taxon>Tanacetum</taxon>
    </lineage>
</organism>
<dbReference type="PANTHER" id="PTHR12549:SF11">
    <property type="entry name" value="LYSINE-SPECIFIC DEMETHYLASE JMJ25"/>
    <property type="match status" value="1"/>
</dbReference>
<evidence type="ECO:0000313" key="6">
    <source>
        <dbReference type="EMBL" id="GJS57065.1"/>
    </source>
</evidence>
<comment type="caution">
    <text evidence="6">The sequence shown here is derived from an EMBL/GenBank/DDBJ whole genome shotgun (WGS) entry which is preliminary data.</text>
</comment>
<name>A0ABQ4WW90_9ASTR</name>
<evidence type="ECO:0000313" key="7">
    <source>
        <dbReference type="Proteomes" id="UP001151760"/>
    </source>
</evidence>
<dbReference type="EMBL" id="BQNB010008979">
    <property type="protein sequence ID" value="GJS57065.1"/>
    <property type="molecule type" value="Genomic_DNA"/>
</dbReference>
<accession>A0ABQ4WW90</accession>
<proteinExistence type="inferred from homology"/>
<comment type="similarity">
    <text evidence="2">Belongs to the JARID1 histone demethylase family.</text>
</comment>
<evidence type="ECO:0000256" key="2">
    <source>
        <dbReference type="ARBA" id="ARBA00006801"/>
    </source>
</evidence>
<reference evidence="6" key="1">
    <citation type="journal article" date="2022" name="Int. J. Mol. Sci.">
        <title>Draft Genome of Tanacetum Coccineum: Genomic Comparison of Closely Related Tanacetum-Family Plants.</title>
        <authorList>
            <person name="Yamashiro T."/>
            <person name="Shiraishi A."/>
            <person name="Nakayama K."/>
            <person name="Satake H."/>
        </authorList>
    </citation>
    <scope>NUCLEOTIDE SEQUENCE</scope>
</reference>
<evidence type="ECO:0000256" key="4">
    <source>
        <dbReference type="ARBA" id="ARBA00023242"/>
    </source>
</evidence>
<feature type="region of interest" description="Disordered" evidence="5">
    <location>
        <begin position="112"/>
        <end position="144"/>
    </location>
</feature>
<dbReference type="Gene3D" id="2.60.120.650">
    <property type="entry name" value="Cupin"/>
    <property type="match status" value="1"/>
</dbReference>
<dbReference type="Proteomes" id="UP001151760">
    <property type="component" value="Unassembled WGS sequence"/>
</dbReference>
<dbReference type="PANTHER" id="PTHR12549">
    <property type="entry name" value="JMJC DOMAIN-CONTAINING HISTONE DEMETHYLATION PROTEIN"/>
    <property type="match status" value="1"/>
</dbReference>
<comment type="subcellular location">
    <subcellularLocation>
        <location evidence="1">Nucleus</location>
    </subcellularLocation>
</comment>
<evidence type="ECO:0000256" key="1">
    <source>
        <dbReference type="ARBA" id="ARBA00004123"/>
    </source>
</evidence>
<evidence type="ECO:0000256" key="3">
    <source>
        <dbReference type="ARBA" id="ARBA00022723"/>
    </source>
</evidence>
<evidence type="ECO:0000256" key="5">
    <source>
        <dbReference type="SAM" id="MobiDB-lite"/>
    </source>
</evidence>
<keyword evidence="3" id="KW-0479">Metal-binding</keyword>
<keyword evidence="7" id="KW-1185">Reference proteome</keyword>